<feature type="domain" description="Potassium channel" evidence="2">
    <location>
        <begin position="166"/>
        <end position="214"/>
    </location>
</feature>
<dbReference type="EMBL" id="JAABOO010000001">
    <property type="protein sequence ID" value="NER12890.1"/>
    <property type="molecule type" value="Genomic_DNA"/>
</dbReference>
<comment type="caution">
    <text evidence="3">The sequence shown here is derived from an EMBL/GenBank/DDBJ whole genome shotgun (WGS) entry which is preliminary data.</text>
</comment>
<feature type="transmembrane region" description="Helical" evidence="1">
    <location>
        <begin position="192"/>
        <end position="212"/>
    </location>
</feature>
<feature type="transmembrane region" description="Helical" evidence="1">
    <location>
        <begin position="166"/>
        <end position="185"/>
    </location>
</feature>
<evidence type="ECO:0000313" key="4">
    <source>
        <dbReference type="Proteomes" id="UP000468581"/>
    </source>
</evidence>
<feature type="transmembrane region" description="Helical" evidence="1">
    <location>
        <begin position="35"/>
        <end position="52"/>
    </location>
</feature>
<keyword evidence="1" id="KW-0472">Membrane</keyword>
<accession>A0A6P0UKF2</accession>
<feature type="transmembrane region" description="Helical" evidence="1">
    <location>
        <begin position="87"/>
        <end position="106"/>
    </location>
</feature>
<dbReference type="RefSeq" id="WP_163605897.1">
    <property type="nucleotide sequence ID" value="NZ_JAABOO010000001.1"/>
</dbReference>
<proteinExistence type="predicted"/>
<feature type="transmembrane region" description="Helical" evidence="1">
    <location>
        <begin position="118"/>
        <end position="141"/>
    </location>
</feature>
<dbReference type="InterPro" id="IPR013099">
    <property type="entry name" value="K_chnl_dom"/>
</dbReference>
<dbReference type="Gene3D" id="1.10.287.70">
    <property type="match status" value="1"/>
</dbReference>
<sequence>MIKKFYKNRFEIFFFSMLTILFGSLVVPIDFFEKVLVPILFLINIIAGILLISKKKKLVWFFIILLISASSVFGADMMSKHFESSTQFIRMGIYFLFYSTVTIEIIKQVWNAKFVNKNVIIGLMSGYVSLGLIAFFIFTSIDISTPGSFEGILLDDQSPSARMDSLIYYSYITLLTIGYGEIIPVTPVAQKAAILVGLMGQFYIVIITAVVVEKYIRHSNK</sequence>
<evidence type="ECO:0000313" key="3">
    <source>
        <dbReference type="EMBL" id="NER12890.1"/>
    </source>
</evidence>
<feature type="transmembrane region" description="Helical" evidence="1">
    <location>
        <begin position="12"/>
        <end position="29"/>
    </location>
</feature>
<evidence type="ECO:0000256" key="1">
    <source>
        <dbReference type="SAM" id="Phobius"/>
    </source>
</evidence>
<dbReference type="Pfam" id="PF07885">
    <property type="entry name" value="Ion_trans_2"/>
    <property type="match status" value="1"/>
</dbReference>
<dbReference type="SUPFAM" id="SSF81324">
    <property type="entry name" value="Voltage-gated potassium channels"/>
    <property type="match status" value="1"/>
</dbReference>
<feature type="transmembrane region" description="Helical" evidence="1">
    <location>
        <begin position="59"/>
        <end position="75"/>
    </location>
</feature>
<dbReference type="Proteomes" id="UP000468581">
    <property type="component" value="Unassembled WGS sequence"/>
</dbReference>
<organism evidence="3 4">
    <name type="scientific">Leptobacterium flavescens</name>
    <dbReference type="NCBI Taxonomy" id="472055"/>
    <lineage>
        <taxon>Bacteria</taxon>
        <taxon>Pseudomonadati</taxon>
        <taxon>Bacteroidota</taxon>
        <taxon>Flavobacteriia</taxon>
        <taxon>Flavobacteriales</taxon>
        <taxon>Flavobacteriaceae</taxon>
        <taxon>Leptobacterium</taxon>
    </lineage>
</organism>
<dbReference type="AlphaFoldDB" id="A0A6P0UKF2"/>
<reference evidence="3 4" key="1">
    <citation type="submission" date="2020-01" db="EMBL/GenBank/DDBJ databases">
        <title>Leptobacterium flavescens.</title>
        <authorList>
            <person name="Wang G."/>
        </authorList>
    </citation>
    <scope>NUCLEOTIDE SEQUENCE [LARGE SCALE GENOMIC DNA]</scope>
    <source>
        <strain evidence="3 4">KCTC 22160</strain>
    </source>
</reference>
<gene>
    <name evidence="3" type="ORF">GWK08_05525</name>
</gene>
<keyword evidence="1" id="KW-1133">Transmembrane helix</keyword>
<keyword evidence="4" id="KW-1185">Reference proteome</keyword>
<protein>
    <recommendedName>
        <fullName evidence="2">Potassium channel domain-containing protein</fullName>
    </recommendedName>
</protein>
<keyword evidence="1" id="KW-0812">Transmembrane</keyword>
<name>A0A6P0UKF2_9FLAO</name>
<evidence type="ECO:0000259" key="2">
    <source>
        <dbReference type="Pfam" id="PF07885"/>
    </source>
</evidence>